<proteinExistence type="predicted"/>
<dbReference type="Proteomes" id="UP001060085">
    <property type="component" value="Linkage Group LG05"/>
</dbReference>
<sequence>MIKKSKKKVRDLIQPPFPARPNADDGSDPTVHGGVLPYQCRCAKDLPPMSHILSSYEDLERKSQHLEFHHLALTKIIPLEQPLCFELPFDKIYRKKQNKERATIKYHKFKPSCNTSMQFLDDWEIWSKETSKCLNCKVILNPNNESRYSLTARVKTAKSFQQVHMKEDAP</sequence>
<dbReference type="EMBL" id="CM044705">
    <property type="protein sequence ID" value="KAI5662645.1"/>
    <property type="molecule type" value="Genomic_DNA"/>
</dbReference>
<reference evidence="2" key="1">
    <citation type="journal article" date="2023" name="Nat. Plants">
        <title>Single-cell RNA sequencing provides a high-resolution roadmap for understanding the multicellular compartmentation of specialized metabolism.</title>
        <authorList>
            <person name="Sun S."/>
            <person name="Shen X."/>
            <person name="Li Y."/>
            <person name="Li Y."/>
            <person name="Wang S."/>
            <person name="Li R."/>
            <person name="Zhang H."/>
            <person name="Shen G."/>
            <person name="Guo B."/>
            <person name="Wei J."/>
            <person name="Xu J."/>
            <person name="St-Pierre B."/>
            <person name="Chen S."/>
            <person name="Sun C."/>
        </authorList>
    </citation>
    <scope>NUCLEOTIDE SEQUENCE [LARGE SCALE GENOMIC DNA]</scope>
</reference>
<gene>
    <name evidence="1" type="ORF">M9H77_21968</name>
</gene>
<keyword evidence="2" id="KW-1185">Reference proteome</keyword>
<evidence type="ECO:0000313" key="2">
    <source>
        <dbReference type="Proteomes" id="UP001060085"/>
    </source>
</evidence>
<evidence type="ECO:0000313" key="1">
    <source>
        <dbReference type="EMBL" id="KAI5662645.1"/>
    </source>
</evidence>
<protein>
    <submittedName>
        <fullName evidence="1">Uncharacterized protein</fullName>
    </submittedName>
</protein>
<name>A0ACC0AQW3_CATRO</name>
<comment type="caution">
    <text evidence="1">The sequence shown here is derived from an EMBL/GenBank/DDBJ whole genome shotgun (WGS) entry which is preliminary data.</text>
</comment>
<accession>A0ACC0AQW3</accession>
<organism evidence="1 2">
    <name type="scientific">Catharanthus roseus</name>
    <name type="common">Madagascar periwinkle</name>
    <name type="synonym">Vinca rosea</name>
    <dbReference type="NCBI Taxonomy" id="4058"/>
    <lineage>
        <taxon>Eukaryota</taxon>
        <taxon>Viridiplantae</taxon>
        <taxon>Streptophyta</taxon>
        <taxon>Embryophyta</taxon>
        <taxon>Tracheophyta</taxon>
        <taxon>Spermatophyta</taxon>
        <taxon>Magnoliopsida</taxon>
        <taxon>eudicotyledons</taxon>
        <taxon>Gunneridae</taxon>
        <taxon>Pentapetalae</taxon>
        <taxon>asterids</taxon>
        <taxon>lamiids</taxon>
        <taxon>Gentianales</taxon>
        <taxon>Apocynaceae</taxon>
        <taxon>Rauvolfioideae</taxon>
        <taxon>Vinceae</taxon>
        <taxon>Catharanthinae</taxon>
        <taxon>Catharanthus</taxon>
    </lineage>
</organism>